<dbReference type="Proteomes" id="UP001054945">
    <property type="component" value="Unassembled WGS sequence"/>
</dbReference>
<comment type="caution">
    <text evidence="1">The sequence shown here is derived from an EMBL/GenBank/DDBJ whole genome shotgun (WGS) entry which is preliminary data.</text>
</comment>
<organism evidence="1 2">
    <name type="scientific">Caerostris extrusa</name>
    <name type="common">Bark spider</name>
    <name type="synonym">Caerostris bankana</name>
    <dbReference type="NCBI Taxonomy" id="172846"/>
    <lineage>
        <taxon>Eukaryota</taxon>
        <taxon>Metazoa</taxon>
        <taxon>Ecdysozoa</taxon>
        <taxon>Arthropoda</taxon>
        <taxon>Chelicerata</taxon>
        <taxon>Arachnida</taxon>
        <taxon>Araneae</taxon>
        <taxon>Araneomorphae</taxon>
        <taxon>Entelegynae</taxon>
        <taxon>Araneoidea</taxon>
        <taxon>Araneidae</taxon>
        <taxon>Caerostris</taxon>
    </lineage>
</organism>
<evidence type="ECO:0000313" key="2">
    <source>
        <dbReference type="Proteomes" id="UP001054945"/>
    </source>
</evidence>
<dbReference type="EMBL" id="BPLR01006967">
    <property type="protein sequence ID" value="GIY13623.1"/>
    <property type="molecule type" value="Genomic_DNA"/>
</dbReference>
<accession>A0AAV4R0R0</accession>
<evidence type="ECO:0000313" key="1">
    <source>
        <dbReference type="EMBL" id="GIY13623.1"/>
    </source>
</evidence>
<name>A0AAV4R0R0_CAEEX</name>
<sequence length="141" mass="15626">MLIGSSSEPASSESGRYHLLADNGTIKRDDSRSGAFCGRGEGGFGTTRYCRGSRGRLDTASSIPFGHFFHDRLRNLRRSADKEERRMHRRKAISLPGCHGRHGTGLSVCERCPGLLWIRPLCLDVRNTVRRTPLLSEDAGV</sequence>
<gene>
    <name evidence="1" type="ORF">CEXT_417421</name>
</gene>
<dbReference type="AlphaFoldDB" id="A0AAV4R0R0"/>
<reference evidence="1 2" key="1">
    <citation type="submission" date="2021-06" db="EMBL/GenBank/DDBJ databases">
        <title>Caerostris extrusa draft genome.</title>
        <authorList>
            <person name="Kono N."/>
            <person name="Arakawa K."/>
        </authorList>
    </citation>
    <scope>NUCLEOTIDE SEQUENCE [LARGE SCALE GENOMIC DNA]</scope>
</reference>
<protein>
    <submittedName>
        <fullName evidence="1">Uncharacterized protein</fullName>
    </submittedName>
</protein>
<keyword evidence="2" id="KW-1185">Reference proteome</keyword>
<proteinExistence type="predicted"/>